<dbReference type="AlphaFoldDB" id="A6IJL1"/>
<evidence type="ECO:0000313" key="1">
    <source>
        <dbReference type="EMBL" id="EDL99924.1"/>
    </source>
</evidence>
<protein>
    <submittedName>
        <fullName evidence="1">RCG35757</fullName>
    </submittedName>
</protein>
<dbReference type="EMBL" id="CH473963">
    <property type="protein sequence ID" value="EDL99924.1"/>
    <property type="molecule type" value="Genomic_DNA"/>
</dbReference>
<name>A6IJL1_RAT</name>
<reference evidence="2" key="1">
    <citation type="submission" date="2005-09" db="EMBL/GenBank/DDBJ databases">
        <authorList>
            <person name="Mural R.J."/>
            <person name="Li P.W."/>
            <person name="Adams M.D."/>
            <person name="Amanatides P.G."/>
            <person name="Baden-Tillson H."/>
            <person name="Barnstead M."/>
            <person name="Chin S.H."/>
            <person name="Dew I."/>
            <person name="Evans C.A."/>
            <person name="Ferriera S."/>
            <person name="Flanigan M."/>
            <person name="Fosler C."/>
            <person name="Glodek A."/>
            <person name="Gu Z."/>
            <person name="Holt R.A."/>
            <person name="Jennings D."/>
            <person name="Kraft C.L."/>
            <person name="Lu F."/>
            <person name="Nguyen T."/>
            <person name="Nusskern D.R."/>
            <person name="Pfannkoch C.M."/>
            <person name="Sitter C."/>
            <person name="Sutton G.G."/>
            <person name="Venter J.C."/>
            <person name="Wang Z."/>
            <person name="Woodage T."/>
            <person name="Zheng X.H."/>
            <person name="Zhong F."/>
        </authorList>
    </citation>
    <scope>NUCLEOTIDE SEQUENCE [LARGE SCALE GENOMIC DNA]</scope>
    <source>
        <strain>BN</strain>
        <strain evidence="2">Sprague-Dawley</strain>
    </source>
</reference>
<proteinExistence type="predicted"/>
<dbReference type="Proteomes" id="UP000234681">
    <property type="component" value="Chromosome 14"/>
</dbReference>
<gene>
    <name evidence="1" type="ORF">rCG_35757</name>
</gene>
<sequence length="18" mass="2003">MLPRGPEAKSCHILKLLP</sequence>
<organism evidence="1 2">
    <name type="scientific">Rattus norvegicus</name>
    <name type="common">Rat</name>
    <dbReference type="NCBI Taxonomy" id="10116"/>
    <lineage>
        <taxon>Eukaryota</taxon>
        <taxon>Metazoa</taxon>
        <taxon>Chordata</taxon>
        <taxon>Craniata</taxon>
        <taxon>Vertebrata</taxon>
        <taxon>Euteleostomi</taxon>
        <taxon>Mammalia</taxon>
        <taxon>Eutheria</taxon>
        <taxon>Euarchontoglires</taxon>
        <taxon>Glires</taxon>
        <taxon>Rodentia</taxon>
        <taxon>Myomorpha</taxon>
        <taxon>Muroidea</taxon>
        <taxon>Muridae</taxon>
        <taxon>Murinae</taxon>
        <taxon>Rattus</taxon>
    </lineage>
</organism>
<accession>A6IJL1</accession>
<evidence type="ECO:0000313" key="2">
    <source>
        <dbReference type="Proteomes" id="UP000234681"/>
    </source>
</evidence>